<dbReference type="SUPFAM" id="SSF102405">
    <property type="entry name" value="MCP/YpsA-like"/>
    <property type="match status" value="1"/>
</dbReference>
<gene>
    <name evidence="1" type="ORF">R4I43_32575</name>
</gene>
<dbReference type="InterPro" id="IPR010697">
    <property type="entry name" value="YspA"/>
</dbReference>
<protein>
    <submittedName>
        <fullName evidence="1">Uncharacterized protein</fullName>
    </submittedName>
</protein>
<dbReference type="PANTHER" id="PTHR38440">
    <property type="entry name" value="UPF0398 PROTEIN YPSA"/>
    <property type="match status" value="1"/>
</dbReference>
<comment type="caution">
    <text evidence="1">The sequence shown here is derived from an EMBL/GenBank/DDBJ whole genome shotgun (WGS) entry which is preliminary data.</text>
</comment>
<dbReference type="Proteomes" id="UP001327093">
    <property type="component" value="Unassembled WGS sequence"/>
</dbReference>
<dbReference type="Gene3D" id="3.40.50.450">
    <property type="match status" value="1"/>
</dbReference>
<keyword evidence="2" id="KW-1185">Reference proteome</keyword>
<dbReference type="EMBL" id="JAWLNX010000038">
    <property type="protein sequence ID" value="MEB3372147.1"/>
    <property type="molecule type" value="Genomic_DNA"/>
</dbReference>
<evidence type="ECO:0000313" key="1">
    <source>
        <dbReference type="EMBL" id="MEB3372147.1"/>
    </source>
</evidence>
<name>A0ABU6AKT1_9PSEU</name>
<organism evidence="1 2">
    <name type="scientific">Saccharopolyspora mangrovi</name>
    <dbReference type="NCBI Taxonomy" id="3082379"/>
    <lineage>
        <taxon>Bacteria</taxon>
        <taxon>Bacillati</taxon>
        <taxon>Actinomycetota</taxon>
        <taxon>Actinomycetes</taxon>
        <taxon>Pseudonocardiales</taxon>
        <taxon>Pseudonocardiaceae</taxon>
        <taxon>Saccharopolyspora</taxon>
    </lineage>
</organism>
<accession>A0ABU6AKT1</accession>
<proteinExistence type="predicted"/>
<sequence length="159" mass="16512">MRIGITGHCNLTAASMHLVQRALADELEALRGAEVTGVSCLAKGADQIFASAVLEIGGALEVVLPAADYRERKVEPDNAAGFDELIGKAATVRTMPFAASSRTAYMAASEFLLDSVEAVIAVWDGRPSGGHGGTGAVVEAAHRRGVPVTVLWPEGAERA</sequence>
<evidence type="ECO:0000313" key="2">
    <source>
        <dbReference type="Proteomes" id="UP001327093"/>
    </source>
</evidence>
<dbReference type="RefSeq" id="WP_324269570.1">
    <property type="nucleotide sequence ID" value="NZ_JAWLNX010000038.1"/>
</dbReference>
<dbReference type="PANTHER" id="PTHR38440:SF1">
    <property type="entry name" value="UPF0398 PROTEIN SPR0331"/>
    <property type="match status" value="1"/>
</dbReference>
<reference evidence="1 2" key="1">
    <citation type="submission" date="2023-10" db="EMBL/GenBank/DDBJ databases">
        <title>Saccharopolyspora sp. nov., isolated from mangrove soil.</title>
        <authorList>
            <person name="Lu Y."/>
            <person name="Liu W."/>
        </authorList>
    </citation>
    <scope>NUCLEOTIDE SEQUENCE [LARGE SCALE GENOMIC DNA]</scope>
    <source>
        <strain evidence="1 2">S2-29</strain>
    </source>
</reference>